<evidence type="ECO:0000313" key="1">
    <source>
        <dbReference type="EMBL" id="KKB64745.1"/>
    </source>
</evidence>
<dbReference type="AlphaFoldDB" id="A0A0F5K483"/>
<gene>
    <name evidence="1" type="ORF">WM40_05070</name>
</gene>
<accession>A0A0F5K483</accession>
<reference evidence="1 2" key="1">
    <citation type="submission" date="2015-03" db="EMBL/GenBank/DDBJ databases">
        <title>Draft Genome Sequence of Burkholderia andropogonis type strain ICMP2807, isolated from Sorghum bicolor.</title>
        <authorList>
            <person name="Lopes-Santos L."/>
            <person name="Castro D.B."/>
            <person name="Ottoboni L.M."/>
            <person name="Park D."/>
            <person name="Weirc B.S."/>
            <person name="Destefano S.A."/>
        </authorList>
    </citation>
    <scope>NUCLEOTIDE SEQUENCE [LARGE SCALE GENOMIC DNA]</scope>
    <source>
        <strain evidence="1 2">ICMP2807</strain>
    </source>
</reference>
<comment type="caution">
    <text evidence="1">The sequence shown here is derived from an EMBL/GenBank/DDBJ whole genome shotgun (WGS) entry which is preliminary data.</text>
</comment>
<protein>
    <submittedName>
        <fullName evidence="1">Uncharacterized protein</fullName>
    </submittedName>
</protein>
<name>A0A0F5K483_9BURK</name>
<evidence type="ECO:0000313" key="2">
    <source>
        <dbReference type="Proteomes" id="UP000033618"/>
    </source>
</evidence>
<sequence>MDALYHFAQWTIVRRGENAAAWAPLSENVLSAQGLVLQKKGEPVMLVYPNTAPSARVDAVTIAVPRFRCDNWAQFSGAPRGTPARVACAPQNAP</sequence>
<dbReference type="EMBL" id="LAQU01000003">
    <property type="protein sequence ID" value="KKB64745.1"/>
    <property type="molecule type" value="Genomic_DNA"/>
</dbReference>
<dbReference type="Proteomes" id="UP000033618">
    <property type="component" value="Unassembled WGS sequence"/>
</dbReference>
<dbReference type="STRING" id="28092.WM40_05070"/>
<organism evidence="1 2">
    <name type="scientific">Robbsia andropogonis</name>
    <dbReference type="NCBI Taxonomy" id="28092"/>
    <lineage>
        <taxon>Bacteria</taxon>
        <taxon>Pseudomonadati</taxon>
        <taxon>Pseudomonadota</taxon>
        <taxon>Betaproteobacteria</taxon>
        <taxon>Burkholderiales</taxon>
        <taxon>Burkholderiaceae</taxon>
        <taxon>Robbsia</taxon>
    </lineage>
</organism>
<keyword evidence="2" id="KW-1185">Reference proteome</keyword>
<proteinExistence type="predicted"/>